<evidence type="ECO:0000313" key="2">
    <source>
        <dbReference type="Proteomes" id="UP001057279"/>
    </source>
</evidence>
<dbReference type="Proteomes" id="UP001057279">
    <property type="component" value="Linkage Group LG16"/>
</dbReference>
<accession>A0ACB9UL18</accession>
<comment type="caution">
    <text evidence="1">The sequence shown here is derived from an EMBL/GenBank/DDBJ whole genome shotgun (WGS) entry which is preliminary data.</text>
</comment>
<protein>
    <submittedName>
        <fullName evidence="1">Uncharacterized protein</fullName>
    </submittedName>
</protein>
<keyword evidence="2" id="KW-1185">Reference proteome</keyword>
<name>A0ACB9UL18_9CETA</name>
<proteinExistence type="predicted"/>
<organism evidence="1 2">
    <name type="scientific">Ovis ammon polii x Ovis aries</name>
    <dbReference type="NCBI Taxonomy" id="2918886"/>
    <lineage>
        <taxon>Eukaryota</taxon>
        <taxon>Metazoa</taxon>
        <taxon>Chordata</taxon>
        <taxon>Craniata</taxon>
        <taxon>Vertebrata</taxon>
        <taxon>Euteleostomi</taxon>
        <taxon>Mammalia</taxon>
        <taxon>Eutheria</taxon>
        <taxon>Laurasiatheria</taxon>
        <taxon>Artiodactyla</taxon>
        <taxon>Ruminantia</taxon>
        <taxon>Pecora</taxon>
        <taxon>Bovidae</taxon>
        <taxon>Caprinae</taxon>
        <taxon>Ovis</taxon>
    </lineage>
</organism>
<dbReference type="EMBL" id="CM043041">
    <property type="protein sequence ID" value="KAI4571861.1"/>
    <property type="molecule type" value="Genomic_DNA"/>
</dbReference>
<reference evidence="1" key="1">
    <citation type="submission" date="2022-03" db="EMBL/GenBank/DDBJ databases">
        <title>Genomic analyses of argali, domestic sheep and their hybrids provide insights into chromosomal evolution, heterosis and genetic basis of agronomic traits.</title>
        <authorList>
            <person name="Li M."/>
        </authorList>
    </citation>
    <scope>NUCLEOTIDE SEQUENCE</scope>
    <source>
        <strain evidence="1">F1 hybrid</strain>
    </source>
</reference>
<gene>
    <name evidence="1" type="ORF">MJG53_013967</name>
</gene>
<evidence type="ECO:0000313" key="1">
    <source>
        <dbReference type="EMBL" id="KAI4571861.1"/>
    </source>
</evidence>
<sequence>MPLENALVLLAEEYGRFFAKWEQQEHSGISLRAGDLVNDIMAQECLTSYTVPSGIQHLLFLLNEGKYLYRNELDLLIDYLETRKGQVEGSTMLPSLGPWWRKRAGKPVALLRPWVSELAVVVPAPGGGSVPTTGSPLPRQAGLIPLISTTSHGWCQAPKNSAGQVLVFDRKELTAREQVNNRQVMRLPEVTRTVVTVNQNGFTASDEVGEYETGSVH</sequence>